<gene>
    <name evidence="1" type="ORF">KEG57_14470</name>
</gene>
<evidence type="ECO:0000313" key="2">
    <source>
        <dbReference type="Proteomes" id="UP001151081"/>
    </source>
</evidence>
<reference evidence="1 2" key="1">
    <citation type="submission" date="2021-04" db="EMBL/GenBank/DDBJ databases">
        <title>Genome analysis of Polyangium sp.</title>
        <authorList>
            <person name="Li Y."/>
            <person name="Wang J."/>
        </authorList>
    </citation>
    <scope>NUCLEOTIDE SEQUENCE [LARGE SCALE GENOMIC DNA]</scope>
    <source>
        <strain evidence="1 2">SDU14</strain>
    </source>
</reference>
<accession>A0A9X3X5D5</accession>
<comment type="caution">
    <text evidence="1">The sequence shown here is derived from an EMBL/GenBank/DDBJ whole genome shotgun (WGS) entry which is preliminary data.</text>
</comment>
<evidence type="ECO:0000313" key="1">
    <source>
        <dbReference type="EMBL" id="MDC3981716.1"/>
    </source>
</evidence>
<name>A0A9X3X5D5_9BACT</name>
<keyword evidence="2" id="KW-1185">Reference proteome</keyword>
<dbReference type="EMBL" id="JAGTJJ010000005">
    <property type="protein sequence ID" value="MDC3981716.1"/>
    <property type="molecule type" value="Genomic_DNA"/>
</dbReference>
<evidence type="ECO:0008006" key="3">
    <source>
        <dbReference type="Google" id="ProtNLM"/>
    </source>
</evidence>
<organism evidence="1 2">
    <name type="scientific">Polyangium jinanense</name>
    <dbReference type="NCBI Taxonomy" id="2829994"/>
    <lineage>
        <taxon>Bacteria</taxon>
        <taxon>Pseudomonadati</taxon>
        <taxon>Myxococcota</taxon>
        <taxon>Polyangia</taxon>
        <taxon>Polyangiales</taxon>
        <taxon>Polyangiaceae</taxon>
        <taxon>Polyangium</taxon>
    </lineage>
</organism>
<dbReference type="RefSeq" id="WP_272420384.1">
    <property type="nucleotide sequence ID" value="NZ_JAGTJJ010000005.1"/>
</dbReference>
<dbReference type="Proteomes" id="UP001151081">
    <property type="component" value="Unassembled WGS sequence"/>
</dbReference>
<dbReference type="Gene3D" id="3.30.1390.10">
    <property type="match status" value="1"/>
</dbReference>
<sequence length="91" mass="9168">MVSTVHCPNCGAPAQAGSATCFYCRAVLAWPGAPGGGAQASGPGGMPAGVVEALRAGNKIEAIRLYREARKSSLLDAKNAVEALEKQLGLG</sequence>
<protein>
    <recommendedName>
        <fullName evidence="3">Ribosomal protein L7/L12 C-terminal domain-containing protein</fullName>
    </recommendedName>
</protein>
<dbReference type="InterPro" id="IPR014719">
    <property type="entry name" value="Ribosomal_bL12_C/ClpS-like"/>
</dbReference>
<proteinExistence type="predicted"/>
<dbReference type="AlphaFoldDB" id="A0A9X3X5D5"/>